<evidence type="ECO:0000313" key="3">
    <source>
        <dbReference type="Proteomes" id="UP000593910"/>
    </source>
</evidence>
<dbReference type="KEGG" id="smax:FJR03_03740"/>
<evidence type="ECO:0000313" key="2">
    <source>
        <dbReference type="EMBL" id="QOP40898.1"/>
    </source>
</evidence>
<feature type="signal peptide" evidence="1">
    <location>
        <begin position="1"/>
        <end position="19"/>
    </location>
</feature>
<accession>A0A7M1AWC5</accession>
<dbReference type="AlphaFoldDB" id="A0A7M1AWC5"/>
<dbReference type="RefSeq" id="WP_193114319.1">
    <property type="nucleotide sequence ID" value="NZ_CP041165.1"/>
</dbReference>
<gene>
    <name evidence="2" type="ORF">FJR03_03740</name>
</gene>
<feature type="chain" id="PRO_5032651169" description="DUF1104 domain-containing protein" evidence="1">
    <location>
        <begin position="20"/>
        <end position="103"/>
    </location>
</feature>
<proteinExistence type="predicted"/>
<keyword evidence="1" id="KW-0732">Signal</keyword>
<reference evidence="2 3" key="1">
    <citation type="submission" date="2019-06" db="EMBL/GenBank/DDBJ databases">
        <title>Sulfurimonas gotlandica sp. nov., a chemoautotrophic and psychrotolerant epsilonproteobacterium isolated from a pelagic redoxcline, and an emended description of the genus Sulfurimonas.</title>
        <authorList>
            <person name="Wang S."/>
            <person name="Jiang L."/>
            <person name="Shao Z."/>
        </authorList>
    </citation>
    <scope>NUCLEOTIDE SEQUENCE [LARGE SCALE GENOMIC DNA]</scope>
    <source>
        <strain evidence="2 3">B2</strain>
    </source>
</reference>
<organism evidence="2 3">
    <name type="scientific">Sulfurimonas marina</name>
    <dbReference type="NCBI Taxonomy" id="2590551"/>
    <lineage>
        <taxon>Bacteria</taxon>
        <taxon>Pseudomonadati</taxon>
        <taxon>Campylobacterota</taxon>
        <taxon>Epsilonproteobacteria</taxon>
        <taxon>Campylobacterales</taxon>
        <taxon>Sulfurimonadaceae</taxon>
        <taxon>Sulfurimonas</taxon>
    </lineage>
</organism>
<keyword evidence="3" id="KW-1185">Reference proteome</keyword>
<name>A0A7M1AWC5_9BACT</name>
<protein>
    <recommendedName>
        <fullName evidence="4">DUF1104 domain-containing protein</fullName>
    </recommendedName>
</protein>
<dbReference type="EMBL" id="CP041165">
    <property type="protein sequence ID" value="QOP40898.1"/>
    <property type="molecule type" value="Genomic_DNA"/>
</dbReference>
<evidence type="ECO:0008006" key="4">
    <source>
        <dbReference type="Google" id="ProtNLM"/>
    </source>
</evidence>
<sequence>MNKIIALALTIFLTSSVFGSSTCCSSQGGCGNQKSCQTKNDQKIIAEMMNLELNSMQRDKLRAMLMRHKMERKNSWSQLRENMYNVLTPEQKQELSKRLKTTI</sequence>
<dbReference type="Proteomes" id="UP000593910">
    <property type="component" value="Chromosome"/>
</dbReference>
<evidence type="ECO:0000256" key="1">
    <source>
        <dbReference type="SAM" id="SignalP"/>
    </source>
</evidence>